<dbReference type="SMART" id="SM00642">
    <property type="entry name" value="Aamy"/>
    <property type="match status" value="1"/>
</dbReference>
<dbReference type="Gene3D" id="3.90.400.10">
    <property type="entry name" value="Oligo-1,6-glucosidase, Domain 2"/>
    <property type="match status" value="1"/>
</dbReference>
<dbReference type="SUPFAM" id="SSF51445">
    <property type="entry name" value="(Trans)glycosidases"/>
    <property type="match status" value="1"/>
</dbReference>
<evidence type="ECO:0000313" key="4">
    <source>
        <dbReference type="Proteomes" id="UP001501095"/>
    </source>
</evidence>
<comment type="caution">
    <text evidence="3">The sequence shown here is derived from an EMBL/GenBank/DDBJ whole genome shotgun (WGS) entry which is preliminary data.</text>
</comment>
<dbReference type="PANTHER" id="PTHR10357">
    <property type="entry name" value="ALPHA-AMYLASE FAMILY MEMBER"/>
    <property type="match status" value="1"/>
</dbReference>
<name>A0ABP6B6N1_9ACTN</name>
<evidence type="ECO:0000259" key="2">
    <source>
        <dbReference type="SMART" id="SM00642"/>
    </source>
</evidence>
<comment type="similarity">
    <text evidence="1">Belongs to the glycosyl hydrolase 13 family.</text>
</comment>
<organism evidence="3 4">
    <name type="scientific">Streptomyces levis</name>
    <dbReference type="NCBI Taxonomy" id="285566"/>
    <lineage>
        <taxon>Bacteria</taxon>
        <taxon>Bacillati</taxon>
        <taxon>Actinomycetota</taxon>
        <taxon>Actinomycetes</taxon>
        <taxon>Kitasatosporales</taxon>
        <taxon>Streptomycetaceae</taxon>
        <taxon>Streptomyces</taxon>
    </lineage>
</organism>
<accession>A0ABP6B6N1</accession>
<dbReference type="GO" id="GO:0016787">
    <property type="term" value="F:hydrolase activity"/>
    <property type="evidence" value="ECO:0007669"/>
    <property type="project" value="UniProtKB-KW"/>
</dbReference>
<dbReference type="CDD" id="cd11332">
    <property type="entry name" value="AmyAc_OligoGlu_TS"/>
    <property type="match status" value="1"/>
</dbReference>
<dbReference type="Proteomes" id="UP001501095">
    <property type="component" value="Unassembled WGS sequence"/>
</dbReference>
<gene>
    <name evidence="3" type="ORF">GCM10010423_34050</name>
</gene>
<dbReference type="EMBL" id="BAAATM010000010">
    <property type="protein sequence ID" value="GAA2534776.1"/>
    <property type="molecule type" value="Genomic_DNA"/>
</dbReference>
<sequence length="611" mass="67924">MVAAPQHTVNLRERKGSYRSITLPPQWEWITPTNMMVPFSGILDRFNAVARMPCKGDRVTDRSTLDLSSRDPDWWRQAVVYQVYPRSFADADGDGLGDLRGITRRLTHLAALGVDALWMSPFYPSELADGGYDVADPRDVDPRLGTLDDFDALVAEAHRLGLKVIVDIVPNHSSHQHAWFQEALRAGPGSAARDRYVFRDGRGEHGELPPTDWQSVFGGSAWQRVPDGQWYLHLFAPEQPDLNWENQEVRADHRTTLRFWSDRGVDGFRVDVAHALVKDLSEPLRDLGRPELSREEALTALPPGTHPFYDRDDVHEIYRDWRKILDAYQPPRMAVAEAWVPGARRALYARPDELGQAFNFEYLQARWEAGELRQVITDSLATARAAGASATWVLSNHDVIRHASRLMLPPDTDLNAWLLSGGRAPAVDEEAGLRRARAATLLMLALPGSAYLYQGEELGLPEVADLPTEVLQDPIWEQTGHVRKGRDGCRVPLPWTTAGPSYGFGPGGAWLPQPPGFAAYAVEAQDGVEGSTLELYRTALRLRRKLLDGEELTWAANAPDGVLQFDRGEGWRCVTNLTASAVALPAGEVLLSSAPLENGRLGPDTTVWLGR</sequence>
<evidence type="ECO:0000313" key="3">
    <source>
        <dbReference type="EMBL" id="GAA2534776.1"/>
    </source>
</evidence>
<dbReference type="Gene3D" id="3.20.20.80">
    <property type="entry name" value="Glycosidases"/>
    <property type="match status" value="1"/>
</dbReference>
<dbReference type="PANTHER" id="PTHR10357:SF179">
    <property type="entry name" value="NEUTRAL AND BASIC AMINO ACID TRANSPORT PROTEIN RBAT"/>
    <property type="match status" value="1"/>
</dbReference>
<dbReference type="Pfam" id="PF00128">
    <property type="entry name" value="Alpha-amylase"/>
    <property type="match status" value="1"/>
</dbReference>
<evidence type="ECO:0000256" key="1">
    <source>
        <dbReference type="ARBA" id="ARBA00008061"/>
    </source>
</evidence>
<dbReference type="InterPro" id="IPR045857">
    <property type="entry name" value="O16G_dom_2"/>
</dbReference>
<keyword evidence="3" id="KW-0378">Hydrolase</keyword>
<proteinExistence type="inferred from homology"/>
<feature type="domain" description="Glycosyl hydrolase family 13 catalytic" evidence="2">
    <location>
        <begin position="82"/>
        <end position="490"/>
    </location>
</feature>
<dbReference type="InterPro" id="IPR017853">
    <property type="entry name" value="GH"/>
</dbReference>
<dbReference type="InterPro" id="IPR006047">
    <property type="entry name" value="GH13_cat_dom"/>
</dbReference>
<reference evidence="4" key="1">
    <citation type="journal article" date="2019" name="Int. J. Syst. Evol. Microbiol.">
        <title>The Global Catalogue of Microorganisms (GCM) 10K type strain sequencing project: providing services to taxonomists for standard genome sequencing and annotation.</title>
        <authorList>
            <consortium name="The Broad Institute Genomics Platform"/>
            <consortium name="The Broad Institute Genome Sequencing Center for Infectious Disease"/>
            <person name="Wu L."/>
            <person name="Ma J."/>
        </authorList>
    </citation>
    <scope>NUCLEOTIDE SEQUENCE [LARGE SCALE GENOMIC DNA]</scope>
    <source>
        <strain evidence="4">JCM 6924</strain>
    </source>
</reference>
<protein>
    <submittedName>
        <fullName evidence="3">Glycoside hydrolase family 13 protein</fullName>
    </submittedName>
</protein>
<keyword evidence="4" id="KW-1185">Reference proteome</keyword>